<dbReference type="Proteomes" id="UP000219897">
    <property type="component" value="Unassembled WGS sequence"/>
</dbReference>
<protein>
    <submittedName>
        <fullName evidence="1">Uncharacterized protein</fullName>
    </submittedName>
</protein>
<reference evidence="1 2" key="1">
    <citation type="submission" date="2017-09" db="EMBL/GenBank/DDBJ databases">
        <title>Large-scale bioinformatics analysis of Bacillus genomes uncovers conserved roles of natural products in bacterial physiology.</title>
        <authorList>
            <consortium name="Agbiome Team Llc"/>
            <person name="Bleich R.M."/>
            <person name="Kirk G.J."/>
            <person name="Santa Maria K.C."/>
            <person name="Allen S.E."/>
            <person name="Farag S."/>
            <person name="Shank E.A."/>
            <person name="Bowers A."/>
        </authorList>
    </citation>
    <scope>NUCLEOTIDE SEQUENCE [LARGE SCALE GENOMIC DNA]</scope>
    <source>
        <strain evidence="1 2">AFS005140</strain>
    </source>
</reference>
<gene>
    <name evidence="1" type="ORF">CN495_19985</name>
</gene>
<dbReference type="EMBL" id="NTYF01000071">
    <property type="protein sequence ID" value="PER51116.1"/>
    <property type="molecule type" value="Genomic_DNA"/>
</dbReference>
<accession>A0ABD6S125</accession>
<organism evidence="1 2">
    <name type="scientific">Bacillus thuringiensis</name>
    <dbReference type="NCBI Taxonomy" id="1428"/>
    <lineage>
        <taxon>Bacteria</taxon>
        <taxon>Bacillati</taxon>
        <taxon>Bacillota</taxon>
        <taxon>Bacilli</taxon>
        <taxon>Bacillales</taxon>
        <taxon>Bacillaceae</taxon>
        <taxon>Bacillus</taxon>
        <taxon>Bacillus cereus group</taxon>
    </lineage>
</organism>
<dbReference type="AlphaFoldDB" id="A0ABD6S125"/>
<proteinExistence type="predicted"/>
<evidence type="ECO:0000313" key="2">
    <source>
        <dbReference type="Proteomes" id="UP000219897"/>
    </source>
</evidence>
<comment type="caution">
    <text evidence="1">The sequence shown here is derived from an EMBL/GenBank/DDBJ whole genome shotgun (WGS) entry which is preliminary data.</text>
</comment>
<evidence type="ECO:0000313" key="1">
    <source>
        <dbReference type="EMBL" id="PER51116.1"/>
    </source>
</evidence>
<name>A0ABD6S125_BACTU</name>
<sequence length="70" mass="8140">MITLSKNGRFESFYTFLNLHSNNPIIPLLKTIHLVRILRIINYTNVVDVVKLLMKKSMASFLMMTARKSL</sequence>